<dbReference type="Proteomes" id="UP000198211">
    <property type="component" value="Unassembled WGS sequence"/>
</dbReference>
<keyword evidence="2" id="KW-1185">Reference proteome</keyword>
<comment type="caution">
    <text evidence="1">The sequence shown here is derived from an EMBL/GenBank/DDBJ whole genome shotgun (WGS) entry which is preliminary data.</text>
</comment>
<dbReference type="AlphaFoldDB" id="A0A225X0G8"/>
<accession>A0A225X0G8</accession>
<dbReference type="EMBL" id="NBNE01000053">
    <property type="protein sequence ID" value="OWZ23635.1"/>
    <property type="molecule type" value="Genomic_DNA"/>
</dbReference>
<name>A0A225X0G8_9STRA</name>
<proteinExistence type="predicted"/>
<evidence type="ECO:0000313" key="1">
    <source>
        <dbReference type="EMBL" id="OWZ23635.1"/>
    </source>
</evidence>
<sequence length="97" mass="11486">MAVDPYSIFVRAFWEPIKAKEYAESELLKLCRETTGKHYLRYFWQPIFTMLFSTLAGKMGPLPDSLMKHMGLLFESDRLIRRWMLRLIAQTLLVAEQ</sequence>
<organism evidence="1 2">
    <name type="scientific">Phytophthora megakarya</name>
    <dbReference type="NCBI Taxonomy" id="4795"/>
    <lineage>
        <taxon>Eukaryota</taxon>
        <taxon>Sar</taxon>
        <taxon>Stramenopiles</taxon>
        <taxon>Oomycota</taxon>
        <taxon>Peronosporomycetes</taxon>
        <taxon>Peronosporales</taxon>
        <taxon>Peronosporaceae</taxon>
        <taxon>Phytophthora</taxon>
    </lineage>
</organism>
<reference evidence="2" key="1">
    <citation type="submission" date="2017-03" db="EMBL/GenBank/DDBJ databases">
        <title>Phytopthora megakarya and P. palmivora, two closely related causual agents of cacao black pod achieved similar genome size and gene model numbers by different mechanisms.</title>
        <authorList>
            <person name="Ali S."/>
            <person name="Shao J."/>
            <person name="Larry D.J."/>
            <person name="Kronmiller B."/>
            <person name="Shen D."/>
            <person name="Strem M.D."/>
            <person name="Melnick R.L."/>
            <person name="Guiltinan M.J."/>
            <person name="Tyler B.M."/>
            <person name="Meinhardt L.W."/>
            <person name="Bailey B.A."/>
        </authorList>
    </citation>
    <scope>NUCLEOTIDE SEQUENCE [LARGE SCALE GENOMIC DNA]</scope>
    <source>
        <strain evidence="2">zdho120</strain>
    </source>
</reference>
<protein>
    <submittedName>
        <fullName evidence="1">Uncharacterized protein</fullName>
    </submittedName>
</protein>
<evidence type="ECO:0000313" key="2">
    <source>
        <dbReference type="Proteomes" id="UP000198211"/>
    </source>
</evidence>
<gene>
    <name evidence="1" type="ORF">PHMEG_0001488</name>
</gene>